<sequence>MTNVREPFATHYVQLFQSIVKFYETKNFKKALKAADEILAKYPAHSDTLAMKGLVIKATGKVEEGYNLVKEGLMNSKFSSGICWHVMGLMYRDDKNHEQAIKAYMNALRYDTQNIKIMNDLACMQMHVRDYKGLLQTRHKVLQLKPGMSGHWISYAVAQHMAGDRQKALVTIDGFISIGDLSNPYELSEVLLYKNSIIQEIGNPEGTLKHLKEIENKHRDPIYVLETRAKCELQLKRNQEAKQTYQALLQLNSENHAYHAGYQQACGLSNSTTSCNDDQIQSLLNHYDELLVQYPKSAVIKRIPLNFATGQEFKNRLDKFVRTYLSKTIPSLFSAIRSLYSDPSKVEMIQELFSSYESSLIDQGQLPNADSSQKDAPSTLLWTLTFMAHHHDKLSNHEKAMQYVNRAIEHTPTLIELYQLKAKLYKHVGAYGLAADQAELARQCDLADRHLNTKSVKYLLRADRVQEARIVFYNFAKDMEGNFNAHDMQCMWYENRLGESHLRLKKYGQALKQFHNVKDHIEEMVDDQFDFHQYSLRKLVLRSYVEMLRWEDKIKSIHFYVRAAKNAIRTYLSIIKSGDSCKETNKTAQDLLDLEENKKSQKPKKKKNEEGGEEEVLPKKPQDDFGELLMNVQDPLAQAEKFVLDLIKFANDDLQGHLLAIELYLTKRDYQNAIRSIVRARELDLENAELHYWTCRFAQEYGANKNEKDQEVVDPLMVTFMNGDLNKYNQDYIERNGKRYGAKVSVAKVMHLLEQDEQRVVSLIKDCGGASLEECLRGFEFGNEIGINLGEEMRREYPLADVFRV</sequence>
<evidence type="ECO:0000256" key="4">
    <source>
        <dbReference type="SAM" id="MobiDB-lite"/>
    </source>
</evidence>
<evidence type="ECO:0000313" key="5">
    <source>
        <dbReference type="EMBL" id="KAL0487836.1"/>
    </source>
</evidence>
<evidence type="ECO:0000313" key="6">
    <source>
        <dbReference type="Proteomes" id="UP001431209"/>
    </source>
</evidence>
<evidence type="ECO:0000256" key="2">
    <source>
        <dbReference type="ARBA" id="ARBA00022803"/>
    </source>
</evidence>
<feature type="repeat" description="TPR" evidence="3">
    <location>
        <begin position="81"/>
        <end position="114"/>
    </location>
</feature>
<dbReference type="Gene3D" id="1.25.40.1040">
    <property type="match status" value="1"/>
</dbReference>
<dbReference type="PIRSF" id="PIRSF000422">
    <property type="entry name" value="N-terminal-AcTrfase-A_aux_su"/>
    <property type="match status" value="1"/>
</dbReference>
<dbReference type="EMBL" id="JAOPGA020001376">
    <property type="protein sequence ID" value="KAL0487836.1"/>
    <property type="molecule type" value="Genomic_DNA"/>
</dbReference>
<evidence type="ECO:0000256" key="1">
    <source>
        <dbReference type="ARBA" id="ARBA00022737"/>
    </source>
</evidence>
<dbReference type="Pfam" id="PF13181">
    <property type="entry name" value="TPR_8"/>
    <property type="match status" value="1"/>
</dbReference>
<dbReference type="SMART" id="SM00028">
    <property type="entry name" value="TPR"/>
    <property type="match status" value="6"/>
</dbReference>
<comment type="caution">
    <text evidence="5">The sequence shown here is derived from an EMBL/GenBank/DDBJ whole genome shotgun (WGS) entry which is preliminary data.</text>
</comment>
<dbReference type="SUPFAM" id="SSF48452">
    <property type="entry name" value="TPR-like"/>
    <property type="match status" value="1"/>
</dbReference>
<accession>A0AAW2ZGH4</accession>
<dbReference type="PANTHER" id="PTHR22767:SF2">
    <property type="entry name" value="N(ALPHA)-ACETYLTRANSFERASE 15_16, ISOFORM A"/>
    <property type="match status" value="1"/>
</dbReference>
<dbReference type="Pfam" id="PF12569">
    <property type="entry name" value="NatA_aux_su"/>
    <property type="match status" value="1"/>
</dbReference>
<dbReference type="InterPro" id="IPR019734">
    <property type="entry name" value="TPR_rpt"/>
</dbReference>
<evidence type="ECO:0000256" key="3">
    <source>
        <dbReference type="PROSITE-ProRule" id="PRU00339"/>
    </source>
</evidence>
<dbReference type="AlphaFoldDB" id="A0AAW2ZGH4"/>
<dbReference type="InterPro" id="IPR011990">
    <property type="entry name" value="TPR-like_helical_dom_sf"/>
</dbReference>
<protein>
    <submittedName>
        <fullName evidence="5">N-alpha-acetyltransferase 16, NatA auxiliary subunit 16</fullName>
    </submittedName>
</protein>
<dbReference type="PROSITE" id="PS50005">
    <property type="entry name" value="TPR"/>
    <property type="match status" value="1"/>
</dbReference>
<keyword evidence="6" id="KW-1185">Reference proteome</keyword>
<feature type="region of interest" description="Disordered" evidence="4">
    <location>
        <begin position="593"/>
        <end position="620"/>
    </location>
</feature>
<proteinExistence type="predicted"/>
<keyword evidence="2 3" id="KW-0802">TPR repeat</keyword>
<dbReference type="Gene3D" id="1.25.40.1010">
    <property type="match status" value="1"/>
</dbReference>
<name>A0AAW2ZGH4_9EUKA</name>
<dbReference type="PANTHER" id="PTHR22767">
    <property type="entry name" value="N-TERMINAL ACETYLTRANSFERASE-RELATED"/>
    <property type="match status" value="1"/>
</dbReference>
<dbReference type="Proteomes" id="UP001431209">
    <property type="component" value="Unassembled WGS sequence"/>
</dbReference>
<organism evidence="5 6">
    <name type="scientific">Acrasis kona</name>
    <dbReference type="NCBI Taxonomy" id="1008807"/>
    <lineage>
        <taxon>Eukaryota</taxon>
        <taxon>Discoba</taxon>
        <taxon>Heterolobosea</taxon>
        <taxon>Tetramitia</taxon>
        <taxon>Eutetramitia</taxon>
        <taxon>Acrasidae</taxon>
        <taxon>Acrasis</taxon>
    </lineage>
</organism>
<dbReference type="GO" id="GO:0005737">
    <property type="term" value="C:cytoplasm"/>
    <property type="evidence" value="ECO:0007669"/>
    <property type="project" value="TreeGrafter"/>
</dbReference>
<dbReference type="InterPro" id="IPR021183">
    <property type="entry name" value="NatA_aux_su"/>
</dbReference>
<reference evidence="5 6" key="1">
    <citation type="submission" date="2024-03" db="EMBL/GenBank/DDBJ databases">
        <title>The Acrasis kona genome and developmental transcriptomes reveal deep origins of eukaryotic multicellular pathways.</title>
        <authorList>
            <person name="Sheikh S."/>
            <person name="Fu C.-J."/>
            <person name="Brown M.W."/>
            <person name="Baldauf S.L."/>
        </authorList>
    </citation>
    <scope>NUCLEOTIDE SEQUENCE [LARGE SCALE GENOMIC DNA]</scope>
    <source>
        <strain evidence="5 6">ATCC MYA-3509</strain>
    </source>
</reference>
<gene>
    <name evidence="5" type="ORF">AKO1_000048</name>
</gene>
<keyword evidence="1" id="KW-0677">Repeat</keyword>
<dbReference type="FunFam" id="1.25.40.1040:FF:000003">
    <property type="entry name" value="N-terminal acetyltransferase A, auxiliary subunit"/>
    <property type="match status" value="1"/>
</dbReference>